<accession>A0A4R0R574</accession>
<sequence>MAEVYELRERCRVADALLERMSKPTIELRVRMMLDSITDALSRKFPAHGPGSIPPNVLAVDGRVEDGTDLRQRQYHDDPHSQDRIMGVIFDATPGSPRKRGNLSAHYAAFSDINEAAVKYIDKYSHEDNIKYFTFVHSLYQDRIWML</sequence>
<evidence type="ECO:0000313" key="1">
    <source>
        <dbReference type="EMBL" id="TCD59945.1"/>
    </source>
</evidence>
<organism evidence="1 2">
    <name type="scientific">Steccherinum ochraceum</name>
    <dbReference type="NCBI Taxonomy" id="92696"/>
    <lineage>
        <taxon>Eukaryota</taxon>
        <taxon>Fungi</taxon>
        <taxon>Dikarya</taxon>
        <taxon>Basidiomycota</taxon>
        <taxon>Agaricomycotina</taxon>
        <taxon>Agaricomycetes</taxon>
        <taxon>Polyporales</taxon>
        <taxon>Steccherinaceae</taxon>
        <taxon>Steccherinum</taxon>
    </lineage>
</organism>
<dbReference type="EMBL" id="RWJN01000694">
    <property type="protein sequence ID" value="TCD59945.1"/>
    <property type="molecule type" value="Genomic_DNA"/>
</dbReference>
<dbReference type="Proteomes" id="UP000292702">
    <property type="component" value="Unassembled WGS sequence"/>
</dbReference>
<dbReference type="AlphaFoldDB" id="A0A4R0R574"/>
<protein>
    <submittedName>
        <fullName evidence="1">Uncharacterized protein</fullName>
    </submittedName>
</protein>
<evidence type="ECO:0000313" key="2">
    <source>
        <dbReference type="Proteomes" id="UP000292702"/>
    </source>
</evidence>
<reference evidence="1 2" key="1">
    <citation type="submission" date="2018-11" db="EMBL/GenBank/DDBJ databases">
        <title>Genome assembly of Steccherinum ochraceum LE-BIN_3174, the white-rot fungus of the Steccherinaceae family (The Residual Polyporoid clade, Polyporales, Basidiomycota).</title>
        <authorList>
            <person name="Fedorova T.V."/>
            <person name="Glazunova O.A."/>
            <person name="Landesman E.O."/>
            <person name="Moiseenko K.V."/>
            <person name="Psurtseva N.V."/>
            <person name="Savinova O.S."/>
            <person name="Shakhova N.V."/>
            <person name="Tyazhelova T.V."/>
            <person name="Vasina D.V."/>
        </authorList>
    </citation>
    <scope>NUCLEOTIDE SEQUENCE [LARGE SCALE GENOMIC DNA]</scope>
    <source>
        <strain evidence="1 2">LE-BIN_3174</strain>
    </source>
</reference>
<comment type="caution">
    <text evidence="1">The sequence shown here is derived from an EMBL/GenBank/DDBJ whole genome shotgun (WGS) entry which is preliminary data.</text>
</comment>
<gene>
    <name evidence="1" type="ORF">EIP91_011019</name>
</gene>
<keyword evidence="2" id="KW-1185">Reference proteome</keyword>
<proteinExistence type="predicted"/>
<name>A0A4R0R574_9APHY</name>